<keyword evidence="2" id="KW-1185">Reference proteome</keyword>
<gene>
    <name evidence="1" type="ORF">DSO57_1014341</name>
</gene>
<dbReference type="Proteomes" id="UP001165960">
    <property type="component" value="Unassembled WGS sequence"/>
</dbReference>
<sequence length="220" mass="24739">MVQSFNWEGIKYTALGMFRPSLLLPQMKVKNVSCIEFEKLYEKGIRGVIFDKDNCLTAPYLKSIHPSIEPGWLRCKKHFTADRIAILSNSAGTPDDKNNSHATEVSESLGVHVIQHEIKKPGGGDEIRAFVAKNWKLELKQVAMVGDRVITDVVFGNLNGMYTIWTNEIISEKDDNPVAAKIRTLEYAIIAGLEKLRVQPPPLPTKTSHGVRPEQLRIFL</sequence>
<organism evidence="1 2">
    <name type="scientific">Entomophthora muscae</name>
    <dbReference type="NCBI Taxonomy" id="34485"/>
    <lineage>
        <taxon>Eukaryota</taxon>
        <taxon>Fungi</taxon>
        <taxon>Fungi incertae sedis</taxon>
        <taxon>Zoopagomycota</taxon>
        <taxon>Entomophthoromycotina</taxon>
        <taxon>Entomophthoromycetes</taxon>
        <taxon>Entomophthorales</taxon>
        <taxon>Entomophthoraceae</taxon>
        <taxon>Entomophthora</taxon>
    </lineage>
</organism>
<dbReference type="EMBL" id="QTSX02003605">
    <property type="protein sequence ID" value="KAJ9069858.1"/>
    <property type="molecule type" value="Genomic_DNA"/>
</dbReference>
<evidence type="ECO:0000313" key="2">
    <source>
        <dbReference type="Proteomes" id="UP001165960"/>
    </source>
</evidence>
<protein>
    <submittedName>
        <fullName evidence="1">Uncharacterized protein</fullName>
    </submittedName>
</protein>
<name>A0ACC2T5H7_9FUNG</name>
<evidence type="ECO:0000313" key="1">
    <source>
        <dbReference type="EMBL" id="KAJ9069858.1"/>
    </source>
</evidence>
<reference evidence="1" key="1">
    <citation type="submission" date="2022-04" db="EMBL/GenBank/DDBJ databases">
        <title>Genome of the entomopathogenic fungus Entomophthora muscae.</title>
        <authorList>
            <person name="Elya C."/>
            <person name="Lovett B.R."/>
            <person name="Lee E."/>
            <person name="Macias A.M."/>
            <person name="Hajek A.E."/>
            <person name="De Bivort B.L."/>
            <person name="Kasson M.T."/>
            <person name="De Fine Licht H.H."/>
            <person name="Stajich J.E."/>
        </authorList>
    </citation>
    <scope>NUCLEOTIDE SEQUENCE</scope>
    <source>
        <strain evidence="1">Berkeley</strain>
    </source>
</reference>
<accession>A0ACC2T5H7</accession>
<proteinExistence type="predicted"/>
<comment type="caution">
    <text evidence="1">The sequence shown here is derived from an EMBL/GenBank/DDBJ whole genome shotgun (WGS) entry which is preliminary data.</text>
</comment>